<reference evidence="5 6" key="1">
    <citation type="submission" date="2017-10" db="EMBL/GenBank/DDBJ databases">
        <title>Comparative genomics in systemic dimorphic fungi from Ajellomycetaceae.</title>
        <authorList>
            <person name="Munoz J.F."/>
            <person name="Mcewen J.G."/>
            <person name="Clay O.K."/>
            <person name="Cuomo C.A."/>
        </authorList>
    </citation>
    <scope>NUCLEOTIDE SEQUENCE [LARGE SCALE GENOMIC DNA]</scope>
    <source>
        <strain evidence="5 6">UAMH7299</strain>
    </source>
</reference>
<dbReference type="GO" id="GO:0070124">
    <property type="term" value="P:mitochondrial translational initiation"/>
    <property type="evidence" value="ECO:0007669"/>
    <property type="project" value="TreeGrafter"/>
</dbReference>
<evidence type="ECO:0000256" key="4">
    <source>
        <dbReference type="SAM" id="MobiDB-lite"/>
    </source>
</evidence>
<keyword evidence="3" id="KW-0687">Ribonucleoprotein</keyword>
<dbReference type="OrthoDB" id="2501249at2759"/>
<evidence type="ECO:0000256" key="3">
    <source>
        <dbReference type="ARBA" id="ARBA00023274"/>
    </source>
</evidence>
<proteinExistence type="inferred from homology"/>
<dbReference type="GO" id="GO:0003735">
    <property type="term" value="F:structural constituent of ribosome"/>
    <property type="evidence" value="ECO:0007669"/>
    <property type="project" value="InterPro"/>
</dbReference>
<dbReference type="Proteomes" id="UP000224634">
    <property type="component" value="Unassembled WGS sequence"/>
</dbReference>
<dbReference type="PANTHER" id="PTHR41237">
    <property type="entry name" value="37S RIBOSOMAL PROTEIN MRP21, MITOCHONDRIAL"/>
    <property type="match status" value="1"/>
</dbReference>
<protein>
    <recommendedName>
        <fullName evidence="7">Ribosomal protein S21</fullName>
    </recommendedName>
</protein>
<feature type="compositionally biased region" description="Low complexity" evidence="4">
    <location>
        <begin position="55"/>
        <end position="67"/>
    </location>
</feature>
<dbReference type="Pfam" id="PF01165">
    <property type="entry name" value="Ribosomal_S21"/>
    <property type="match status" value="1"/>
</dbReference>
<dbReference type="AlphaFoldDB" id="A0A2B7X6G4"/>
<evidence type="ECO:0000313" key="6">
    <source>
        <dbReference type="Proteomes" id="UP000224634"/>
    </source>
</evidence>
<dbReference type="EMBL" id="PDNA01000199">
    <property type="protein sequence ID" value="PGH04460.1"/>
    <property type="molecule type" value="Genomic_DNA"/>
</dbReference>
<evidence type="ECO:0008006" key="7">
    <source>
        <dbReference type="Google" id="ProtNLM"/>
    </source>
</evidence>
<evidence type="ECO:0000256" key="1">
    <source>
        <dbReference type="ARBA" id="ARBA00006640"/>
    </source>
</evidence>
<evidence type="ECO:0000256" key="2">
    <source>
        <dbReference type="ARBA" id="ARBA00022980"/>
    </source>
</evidence>
<gene>
    <name evidence="5" type="ORF">AJ80_08513</name>
</gene>
<dbReference type="STRING" id="1447883.A0A2B7X6G4"/>
<feature type="compositionally biased region" description="Polar residues" evidence="4">
    <location>
        <begin position="44"/>
        <end position="54"/>
    </location>
</feature>
<sequence>MEARCLVRASHFNRLHTSILLPQRTSSSSAQCIRSASSIAHSTRAMTTSSTSNSPAQAEAIAPEDAASPPPPPPSSPSSAQTFSRPSFLRFAPSGGQKSGGSDTNNIQTLNHVSSILDNLMTTQQPRQRTPRAASPNAINSVLANISNYRDQQMSPSQGPDPNSVMQNVQRALGGRHEPLRPKPKVDLRLTPSLGRTVAVDTRHGMDVNRAFRMMESQCARNRVRVQERNQKFHVRRGQLRKQVRVDRWKKLFKFSFQHTVQRCEKLRAQGW</sequence>
<comment type="similarity">
    <text evidence="1">Belongs to the bacterial ribosomal protein bS21 family.</text>
</comment>
<name>A0A2B7X6G4_POLH7</name>
<keyword evidence="6" id="KW-1185">Reference proteome</keyword>
<feature type="region of interest" description="Disordered" evidence="4">
    <location>
        <begin position="38"/>
        <end position="83"/>
    </location>
</feature>
<comment type="caution">
    <text evidence="5">The sequence shown here is derived from an EMBL/GenBank/DDBJ whole genome shotgun (WGS) entry which is preliminary data.</text>
</comment>
<feature type="region of interest" description="Disordered" evidence="4">
    <location>
        <begin position="88"/>
        <end position="107"/>
    </location>
</feature>
<dbReference type="InterPro" id="IPR001911">
    <property type="entry name" value="Ribosomal_bS21"/>
</dbReference>
<keyword evidence="2" id="KW-0689">Ribosomal protein</keyword>
<dbReference type="PANTHER" id="PTHR41237:SF1">
    <property type="entry name" value="SMALL RIBOSOMAL SUBUNIT PROTEIN BS21M"/>
    <property type="match status" value="1"/>
</dbReference>
<dbReference type="InterPro" id="IPR052837">
    <property type="entry name" value="Mitoribosomal_bS21"/>
</dbReference>
<organism evidence="5 6">
    <name type="scientific">Polytolypa hystricis (strain UAMH7299)</name>
    <dbReference type="NCBI Taxonomy" id="1447883"/>
    <lineage>
        <taxon>Eukaryota</taxon>
        <taxon>Fungi</taxon>
        <taxon>Dikarya</taxon>
        <taxon>Ascomycota</taxon>
        <taxon>Pezizomycotina</taxon>
        <taxon>Eurotiomycetes</taxon>
        <taxon>Eurotiomycetidae</taxon>
        <taxon>Onygenales</taxon>
        <taxon>Onygenales incertae sedis</taxon>
        <taxon>Polytolypa</taxon>
    </lineage>
</organism>
<evidence type="ECO:0000313" key="5">
    <source>
        <dbReference type="EMBL" id="PGH04460.1"/>
    </source>
</evidence>
<accession>A0A2B7X6G4</accession>
<dbReference type="GO" id="GO:0005763">
    <property type="term" value="C:mitochondrial small ribosomal subunit"/>
    <property type="evidence" value="ECO:0007669"/>
    <property type="project" value="TreeGrafter"/>
</dbReference>